<keyword evidence="4" id="KW-0732">Signal</keyword>
<evidence type="ECO:0000259" key="5">
    <source>
        <dbReference type="Pfam" id="PF01975"/>
    </source>
</evidence>
<dbReference type="InParanoid" id="A0A316VI85"/>
<keyword evidence="2" id="KW-0479">Metal-binding</keyword>
<dbReference type="EMBL" id="KZ819602">
    <property type="protein sequence ID" value="PWN36974.1"/>
    <property type="molecule type" value="Genomic_DNA"/>
</dbReference>
<dbReference type="Proteomes" id="UP000245771">
    <property type="component" value="Unassembled WGS sequence"/>
</dbReference>
<feature type="chain" id="PRO_5016374751" evidence="4">
    <location>
        <begin position="20"/>
        <end position="362"/>
    </location>
</feature>
<keyword evidence="3" id="KW-0378">Hydrolase</keyword>
<protein>
    <submittedName>
        <fullName evidence="6">Sure-like protein</fullName>
    </submittedName>
</protein>
<proteinExistence type="inferred from homology"/>
<accession>A0A316VI85</accession>
<dbReference type="GeneID" id="37019895"/>
<dbReference type="AlphaFoldDB" id="A0A316VI85"/>
<evidence type="ECO:0000256" key="3">
    <source>
        <dbReference type="ARBA" id="ARBA00022801"/>
    </source>
</evidence>
<dbReference type="PANTHER" id="PTHR30457">
    <property type="entry name" value="5'-NUCLEOTIDASE SURE"/>
    <property type="match status" value="1"/>
</dbReference>
<dbReference type="PANTHER" id="PTHR30457:SF0">
    <property type="entry name" value="PHOSPHATASE, PUTATIVE (AFU_ORTHOLOGUE AFUA_4G01070)-RELATED"/>
    <property type="match status" value="1"/>
</dbReference>
<evidence type="ECO:0000313" key="7">
    <source>
        <dbReference type="Proteomes" id="UP000245771"/>
    </source>
</evidence>
<comment type="similarity">
    <text evidence="1">Belongs to the SurE nucleotidase family.</text>
</comment>
<dbReference type="InterPro" id="IPR036523">
    <property type="entry name" value="SurE-like_sf"/>
</dbReference>
<keyword evidence="7" id="KW-1185">Reference proteome</keyword>
<dbReference type="SUPFAM" id="SSF64167">
    <property type="entry name" value="SurE-like"/>
    <property type="match status" value="1"/>
</dbReference>
<dbReference type="OrthoDB" id="4018688at2759"/>
<feature type="domain" description="Survival protein SurE-like phosphatase/nucleotidase" evidence="5">
    <location>
        <begin position="43"/>
        <end position="199"/>
    </location>
</feature>
<gene>
    <name evidence="6" type="ORF">FA14DRAFT_159233</name>
</gene>
<evidence type="ECO:0000256" key="2">
    <source>
        <dbReference type="ARBA" id="ARBA00022723"/>
    </source>
</evidence>
<dbReference type="GO" id="GO:0046872">
    <property type="term" value="F:metal ion binding"/>
    <property type="evidence" value="ECO:0007669"/>
    <property type="project" value="UniProtKB-KW"/>
</dbReference>
<dbReference type="InterPro" id="IPR030048">
    <property type="entry name" value="SurE"/>
</dbReference>
<reference evidence="6 7" key="1">
    <citation type="journal article" date="2018" name="Mol. Biol. Evol.">
        <title>Broad Genomic Sampling Reveals a Smut Pathogenic Ancestry of the Fungal Clade Ustilaginomycotina.</title>
        <authorList>
            <person name="Kijpornyongpan T."/>
            <person name="Mondo S.J."/>
            <person name="Barry K."/>
            <person name="Sandor L."/>
            <person name="Lee J."/>
            <person name="Lipzen A."/>
            <person name="Pangilinan J."/>
            <person name="LaButti K."/>
            <person name="Hainaut M."/>
            <person name="Henrissat B."/>
            <person name="Grigoriev I.V."/>
            <person name="Spatafora J.W."/>
            <person name="Aime M.C."/>
        </authorList>
    </citation>
    <scope>NUCLEOTIDE SEQUENCE [LARGE SCALE GENOMIC DNA]</scope>
    <source>
        <strain evidence="6 7">MCA 3882</strain>
    </source>
</reference>
<organism evidence="6 7">
    <name type="scientific">Meira miltonrushii</name>
    <dbReference type="NCBI Taxonomy" id="1280837"/>
    <lineage>
        <taxon>Eukaryota</taxon>
        <taxon>Fungi</taxon>
        <taxon>Dikarya</taxon>
        <taxon>Basidiomycota</taxon>
        <taxon>Ustilaginomycotina</taxon>
        <taxon>Exobasidiomycetes</taxon>
        <taxon>Exobasidiales</taxon>
        <taxon>Brachybasidiaceae</taxon>
        <taxon>Meira</taxon>
    </lineage>
</organism>
<evidence type="ECO:0000313" key="6">
    <source>
        <dbReference type="EMBL" id="PWN36974.1"/>
    </source>
</evidence>
<dbReference type="RefSeq" id="XP_025357276.1">
    <property type="nucleotide sequence ID" value="XM_025498114.1"/>
</dbReference>
<dbReference type="STRING" id="1280837.A0A316VI85"/>
<dbReference type="Gene3D" id="3.40.1210.10">
    <property type="entry name" value="Survival protein SurE-like phosphatase/nucleotidase"/>
    <property type="match status" value="1"/>
</dbReference>
<name>A0A316VI85_9BASI</name>
<evidence type="ECO:0000256" key="4">
    <source>
        <dbReference type="SAM" id="SignalP"/>
    </source>
</evidence>
<feature type="signal peptide" evidence="4">
    <location>
        <begin position="1"/>
        <end position="19"/>
    </location>
</feature>
<evidence type="ECO:0000256" key="1">
    <source>
        <dbReference type="ARBA" id="ARBA00011062"/>
    </source>
</evidence>
<dbReference type="GO" id="GO:0008252">
    <property type="term" value="F:nucleotidase activity"/>
    <property type="evidence" value="ECO:0007669"/>
    <property type="project" value="InterPro"/>
</dbReference>
<sequence length="362" mass="38328">MRFFSTLVVLATASIGAFAASSDDHTNAPGFKNVIKPKFPLRILLSNDDSWASSNIRSTYYALKTAGHKVLMVAPVVNQSGKGGTVVLPGVPTLTTPGRDNSVAAGAPYHGAEPFDAGITYVNATPGGSVLYGLDQVAPSFKDFDGEAPQLTVSGPNEGTNLGPFLYTLSGTIGASYISTERGIPGIAFSASTTPRDYHAVDWNNPSDESVIVGTYTANLVSALTYALDQNADPIIPYGIGGNVNYGKNVTDPKTCPHPNWQLTRLTGGAYVDKIVIGSNGLPTYQNIVSPGLNQCYNGDCNLTGEQDAINKDNCAATVSVYSVDYDAPTSAFTKAKPQFQQTLQRLSNQKPSKRQMLSREA</sequence>
<dbReference type="InterPro" id="IPR002828">
    <property type="entry name" value="SurE-like_Pase/nucleotidase"/>
</dbReference>
<dbReference type="Pfam" id="PF01975">
    <property type="entry name" value="SurE"/>
    <property type="match status" value="1"/>
</dbReference>